<keyword evidence="1" id="KW-0472">Membrane</keyword>
<evidence type="ECO:0000313" key="5">
    <source>
        <dbReference type="Proteomes" id="UP000563349"/>
    </source>
</evidence>
<dbReference type="EMBL" id="JACBYG010000046">
    <property type="protein sequence ID" value="NYS49275.1"/>
    <property type="molecule type" value="Genomic_DNA"/>
</dbReference>
<name>A0A7Z0LDB3_9STRE</name>
<dbReference type="EMBL" id="WSRS01000064">
    <property type="protein sequence ID" value="MVX59366.1"/>
    <property type="molecule type" value="Genomic_DNA"/>
</dbReference>
<protein>
    <submittedName>
        <fullName evidence="3">Uncharacterized protein</fullName>
    </submittedName>
</protein>
<reference evidence="3 5" key="2">
    <citation type="submission" date="2020-07" db="EMBL/GenBank/DDBJ databases">
        <title>MOT database genomes.</title>
        <authorList>
            <person name="Joseph S."/>
            <person name="Aduse-Opoku J."/>
            <person name="Hashim A."/>
            <person name="Wade W."/>
            <person name="Curtis M."/>
        </authorList>
    </citation>
    <scope>NUCLEOTIDE SEQUENCE [LARGE SCALE GENOMIC DNA]</scope>
    <source>
        <strain evidence="3 5">CCW311</strain>
    </source>
</reference>
<dbReference type="OrthoDB" id="2219632at2"/>
<feature type="transmembrane region" description="Helical" evidence="1">
    <location>
        <begin position="12"/>
        <end position="32"/>
    </location>
</feature>
<gene>
    <name evidence="2" type="ORF">E5983_06930</name>
    <name evidence="3" type="ORF">HZY93_04715</name>
</gene>
<evidence type="ECO:0000313" key="4">
    <source>
        <dbReference type="Proteomes" id="UP000461595"/>
    </source>
</evidence>
<reference evidence="2 4" key="1">
    <citation type="submission" date="2019-12" db="EMBL/GenBank/DDBJ databases">
        <title>Microbes associate with the intestines of laboratory mice.</title>
        <authorList>
            <person name="Navarre W."/>
            <person name="Wong E."/>
        </authorList>
    </citation>
    <scope>NUCLEOTIDE SEQUENCE [LARGE SCALE GENOMIC DNA]</scope>
    <source>
        <strain evidence="2 4">NM51_B2-22</strain>
    </source>
</reference>
<keyword evidence="5" id="KW-1185">Reference proteome</keyword>
<sequence length="162" mass="18453">MIKQWLTNKYVRMGLAALLVLALGFGGFYYWASHRLDKVVQGKTYQYSSVLDGTQNDKMMYVTFQIGGNRVVVTQSREVALKAASSPEAFQKTYEEQAVEWQYNVTPTSLTLGKKENDELSQWQYNAVFALGDQFTSNSFTYQIARGGQGEVKQKMVFKEIQ</sequence>
<dbReference type="AlphaFoldDB" id="A0A7Z0LDB3"/>
<proteinExistence type="predicted"/>
<dbReference type="Proteomes" id="UP000563349">
    <property type="component" value="Unassembled WGS sequence"/>
</dbReference>
<evidence type="ECO:0000313" key="3">
    <source>
        <dbReference type="EMBL" id="NYS49275.1"/>
    </source>
</evidence>
<comment type="caution">
    <text evidence="3">The sequence shown here is derived from an EMBL/GenBank/DDBJ whole genome shotgun (WGS) entry which is preliminary data.</text>
</comment>
<dbReference type="RefSeq" id="WP_160333145.1">
    <property type="nucleotide sequence ID" value="NZ_CP128228.1"/>
</dbReference>
<dbReference type="Proteomes" id="UP000461595">
    <property type="component" value="Unassembled WGS sequence"/>
</dbReference>
<keyword evidence="1" id="KW-0812">Transmembrane</keyword>
<accession>A0A7Z0LDB3</accession>
<evidence type="ECO:0000313" key="2">
    <source>
        <dbReference type="EMBL" id="MVX59366.1"/>
    </source>
</evidence>
<evidence type="ECO:0000256" key="1">
    <source>
        <dbReference type="SAM" id="Phobius"/>
    </source>
</evidence>
<keyword evidence="1" id="KW-1133">Transmembrane helix</keyword>
<organism evidence="3 5">
    <name type="scientific">Streptococcus danieliae</name>
    <dbReference type="NCBI Taxonomy" id="747656"/>
    <lineage>
        <taxon>Bacteria</taxon>
        <taxon>Bacillati</taxon>
        <taxon>Bacillota</taxon>
        <taxon>Bacilli</taxon>
        <taxon>Lactobacillales</taxon>
        <taxon>Streptococcaceae</taxon>
        <taxon>Streptococcus</taxon>
    </lineage>
</organism>